<reference evidence="1" key="1">
    <citation type="submission" date="2023-04" db="EMBL/GenBank/DDBJ databases">
        <title>A chromosome-level genome assembly of the parasitoid wasp Eretmocerus hayati.</title>
        <authorList>
            <person name="Zhong Y."/>
            <person name="Liu S."/>
            <person name="Liu Y."/>
        </authorList>
    </citation>
    <scope>NUCLEOTIDE SEQUENCE</scope>
    <source>
        <strain evidence="1">ZJU_SS_LIU_2023</strain>
    </source>
</reference>
<sequence>MATTVDDRQELLERFQAIDENNDGFIDLAELRNALDQCGFKMPGYKVRRMIEEFDDKRRPQDRGRLSFDEFEKLCAELRASDPSSSFKQVVSKKENLETLGGISAASSVGTTHSVRLEEQLAFSDWINTNLAHDKDLKHLLPIDPEGKHLYDKVKDGILLCKIINHSCPDTIDERTINKKNMTVYRCHENLTLALASAQSIGCNIINIDAHDLSKGSPHLVLGLLWQIIRIGLFNQITLENCPGLARLLQDGERIEDLLRLSPEEILLRWVNHHLENAGIGRRCNNFYSDITDSEIYSHLIHQIAPKENGVTLEALMEPNHISRAEVMLQQAAKIDCRSFVTASDVVNGIHKLNLAFVANMFNKYPGLDKLEDDGIEVEAIEESREEKTYRNWMNSLGVSPYVNWLYSDLADGLILFQLYDIIKPGTVNWPKVHKKFSKLRMFMEKLENCNYVVELGRQMNFSLVGIAGQDINDGSVTLTLALIWQLMRSYTLSVLGSLAGRPGHTVVEKEIVQWVNSKLKAAGKTSSIKSFQDYAIADGKVILDLIDSIKPGSVNYDLVKEGGNEQENLDNAKYALSLARKCGARVYALPEDITEVKQKMVMTVFACLMATDYVPGRDSTNGQADNSENIIENNGQ</sequence>
<keyword evidence="2" id="KW-1185">Reference proteome</keyword>
<comment type="caution">
    <text evidence="1">The sequence shown here is derived from an EMBL/GenBank/DDBJ whole genome shotgun (WGS) entry which is preliminary data.</text>
</comment>
<proteinExistence type="predicted"/>
<gene>
    <name evidence="1" type="ORF">QAD02_015066</name>
</gene>
<protein>
    <submittedName>
        <fullName evidence="1">Uncharacterized protein</fullName>
    </submittedName>
</protein>
<dbReference type="EMBL" id="CM056742">
    <property type="protein sequence ID" value="KAJ8679279.1"/>
    <property type="molecule type" value="Genomic_DNA"/>
</dbReference>
<name>A0ACC2P9M2_9HYME</name>
<accession>A0ACC2P9M2</accession>
<dbReference type="Proteomes" id="UP001239111">
    <property type="component" value="Chromosome 2"/>
</dbReference>
<evidence type="ECO:0000313" key="1">
    <source>
        <dbReference type="EMBL" id="KAJ8679279.1"/>
    </source>
</evidence>
<evidence type="ECO:0000313" key="2">
    <source>
        <dbReference type="Proteomes" id="UP001239111"/>
    </source>
</evidence>
<organism evidence="1 2">
    <name type="scientific">Eretmocerus hayati</name>
    <dbReference type="NCBI Taxonomy" id="131215"/>
    <lineage>
        <taxon>Eukaryota</taxon>
        <taxon>Metazoa</taxon>
        <taxon>Ecdysozoa</taxon>
        <taxon>Arthropoda</taxon>
        <taxon>Hexapoda</taxon>
        <taxon>Insecta</taxon>
        <taxon>Pterygota</taxon>
        <taxon>Neoptera</taxon>
        <taxon>Endopterygota</taxon>
        <taxon>Hymenoptera</taxon>
        <taxon>Apocrita</taxon>
        <taxon>Proctotrupomorpha</taxon>
        <taxon>Chalcidoidea</taxon>
        <taxon>Aphelinidae</taxon>
        <taxon>Aphelininae</taxon>
        <taxon>Eretmocerus</taxon>
    </lineage>
</organism>